<gene>
    <name evidence="1" type="ORF">EU555_28425</name>
</gene>
<dbReference type="OrthoDB" id="8457022at2"/>
<dbReference type="AlphaFoldDB" id="A0A4Z0NGX9"/>
<dbReference type="RefSeq" id="WP_135418749.1">
    <property type="nucleotide sequence ID" value="NZ_SRLB01000030.1"/>
</dbReference>
<dbReference type="Proteomes" id="UP000297535">
    <property type="component" value="Unassembled WGS sequence"/>
</dbReference>
<name>A0A4Z0NGX9_9HYPH</name>
<proteinExistence type="predicted"/>
<accession>A0A4Z0NGX9</accession>
<sequence>MRVWSLTAAFAVTFAVSLGMGMPEQGWITIGRAEAAGGCGPGFHRGPYGGCRPNVYGGYYGRPGYYGYRGGAVYGYRRGGVYGYRGGRVYGGRAVYGRRVGGFHGGRAYRGGGRFRR</sequence>
<dbReference type="InterPro" id="IPR058110">
    <property type="entry name" value="GCG_CRPN_dom"/>
</dbReference>
<protein>
    <submittedName>
        <fullName evidence="1">Uncharacterized protein</fullName>
    </submittedName>
</protein>
<dbReference type="NCBIfam" id="NF047412">
    <property type="entry name" value="sig_GCG_CRPN_rpt"/>
    <property type="match status" value="1"/>
</dbReference>
<evidence type="ECO:0000313" key="1">
    <source>
        <dbReference type="EMBL" id="TGD95349.1"/>
    </source>
</evidence>
<organism evidence="1 2">
    <name type="scientific">Methylobacterium nonmethylotrophicum</name>
    <dbReference type="NCBI Taxonomy" id="1141884"/>
    <lineage>
        <taxon>Bacteria</taxon>
        <taxon>Pseudomonadati</taxon>
        <taxon>Pseudomonadota</taxon>
        <taxon>Alphaproteobacteria</taxon>
        <taxon>Hyphomicrobiales</taxon>
        <taxon>Methylobacteriaceae</taxon>
        <taxon>Methylobacterium</taxon>
    </lineage>
</organism>
<reference evidence="1 2" key="1">
    <citation type="submission" date="2019-04" db="EMBL/GenBank/DDBJ databases">
        <authorList>
            <person name="Feng G."/>
            <person name="Zhu H."/>
        </authorList>
    </citation>
    <scope>NUCLEOTIDE SEQUENCE [LARGE SCALE GENOMIC DNA]</scope>
    <source>
        <strain evidence="1 2">6HR-1</strain>
    </source>
</reference>
<evidence type="ECO:0000313" key="2">
    <source>
        <dbReference type="Proteomes" id="UP000297535"/>
    </source>
</evidence>
<dbReference type="EMBL" id="SRLB01000030">
    <property type="protein sequence ID" value="TGD95349.1"/>
    <property type="molecule type" value="Genomic_DNA"/>
</dbReference>
<comment type="caution">
    <text evidence="1">The sequence shown here is derived from an EMBL/GenBank/DDBJ whole genome shotgun (WGS) entry which is preliminary data.</text>
</comment>
<keyword evidence="2" id="KW-1185">Reference proteome</keyword>